<geneLocation type="plasmid" evidence="2">
    <name>pkf715a dna</name>
</geneLocation>
<evidence type="ECO:0000313" key="1">
    <source>
        <dbReference type="EMBL" id="BAW26632.1"/>
    </source>
</evidence>
<evidence type="ECO:0000313" key="2">
    <source>
        <dbReference type="Proteomes" id="UP000218731"/>
    </source>
</evidence>
<dbReference type="RefSeq" id="WP_231995361.1">
    <property type="nucleotide sequence ID" value="NZ_AP015030.1"/>
</dbReference>
<dbReference type="AlphaFoldDB" id="A0A1L7NMH3"/>
<reference evidence="1 2" key="1">
    <citation type="submission" date="2015-11" db="EMBL/GenBank/DDBJ databases">
        <title>Complete genome sequencing of a biphenyl-degrading bacterium, Pseudomonas putida KF715 (=NBRC110667).</title>
        <authorList>
            <person name="Suenaga H."/>
            <person name="Fujihara N."/>
            <person name="Watanabe T."/>
            <person name="Hirose J."/>
            <person name="Kimura N."/>
            <person name="Yamazoe A."/>
            <person name="Hosoyama A."/>
            <person name="Shimodaira J."/>
            <person name="Furukawa K."/>
        </authorList>
    </citation>
    <scope>NUCLEOTIDE SEQUENCE [LARGE SCALE GENOMIC DNA]</scope>
    <source>
        <strain evidence="1 2">KF715</strain>
        <plasmid evidence="2">Plasmid pkf715a dna</plasmid>
    </source>
</reference>
<name>A0A1L7NMH3_PSEPU</name>
<gene>
    <name evidence="1" type="ORF">KF715C_pA1270</name>
</gene>
<organism evidence="1 2">
    <name type="scientific">Pseudomonas putida</name>
    <name type="common">Arthrobacter siderocapsulatus</name>
    <dbReference type="NCBI Taxonomy" id="303"/>
    <lineage>
        <taxon>Bacteria</taxon>
        <taxon>Pseudomonadati</taxon>
        <taxon>Pseudomonadota</taxon>
        <taxon>Gammaproteobacteria</taxon>
        <taxon>Pseudomonadales</taxon>
        <taxon>Pseudomonadaceae</taxon>
        <taxon>Pseudomonas</taxon>
    </lineage>
</organism>
<protein>
    <submittedName>
        <fullName evidence="1">Uncharacterized protein</fullName>
    </submittedName>
</protein>
<dbReference type="Proteomes" id="UP000218731">
    <property type="component" value="Plasmid pKF715A"/>
</dbReference>
<accession>A0A1L7NMH3</accession>
<dbReference type="EMBL" id="AP015030">
    <property type="protein sequence ID" value="BAW26632.1"/>
    <property type="molecule type" value="Genomic_DNA"/>
</dbReference>
<keyword evidence="1" id="KW-0614">Plasmid</keyword>
<proteinExistence type="predicted"/>
<sequence length="69" mass="7292">MALITGLAIEEAAEMELAEGGRFGDSLFGGQVIEAARELLEQQTNEHADPLPLCESMSDPTTWGLGVCA</sequence>